<sequence>MSTPRLLLLPNTLVQLFEVSPRLGQLSTVDHSRSNLTTSAHTFCPAIFSCETCYPLRNGYAGTDLASVIMSKTSLQTLPW</sequence>
<dbReference type="HOGENOM" id="CLU_2589337_0_0_1"/>
<organism evidence="1 2">
    <name type="scientific">Aureobasidium subglaciale (strain EXF-2481)</name>
    <name type="common">Aureobasidium pullulans var. subglaciale</name>
    <dbReference type="NCBI Taxonomy" id="1043005"/>
    <lineage>
        <taxon>Eukaryota</taxon>
        <taxon>Fungi</taxon>
        <taxon>Dikarya</taxon>
        <taxon>Ascomycota</taxon>
        <taxon>Pezizomycotina</taxon>
        <taxon>Dothideomycetes</taxon>
        <taxon>Dothideomycetidae</taxon>
        <taxon>Dothideales</taxon>
        <taxon>Saccotheciaceae</taxon>
        <taxon>Aureobasidium</taxon>
    </lineage>
</organism>
<dbReference type="Proteomes" id="UP000030641">
    <property type="component" value="Unassembled WGS sequence"/>
</dbReference>
<reference evidence="1 2" key="1">
    <citation type="journal article" date="2014" name="BMC Genomics">
        <title>Genome sequencing of four Aureobasidium pullulans varieties: biotechnological potential, stress tolerance, and description of new species.</title>
        <authorList>
            <person name="Gostin Ar C."/>
            <person name="Ohm R.A."/>
            <person name="Kogej T."/>
            <person name="Sonjak S."/>
            <person name="Turk M."/>
            <person name="Zajc J."/>
            <person name="Zalar P."/>
            <person name="Grube M."/>
            <person name="Sun H."/>
            <person name="Han J."/>
            <person name="Sharma A."/>
            <person name="Chiniquy J."/>
            <person name="Ngan C.Y."/>
            <person name="Lipzen A."/>
            <person name="Barry K."/>
            <person name="Grigoriev I.V."/>
            <person name="Gunde-Cimerman N."/>
        </authorList>
    </citation>
    <scope>NUCLEOTIDE SEQUENCE [LARGE SCALE GENOMIC DNA]</scope>
    <source>
        <strain evidence="1 2">EXF-2481</strain>
    </source>
</reference>
<gene>
    <name evidence="1" type="ORF">AUEXF2481DRAFT_284091</name>
</gene>
<name>A0A074Y8A9_AURSE</name>
<dbReference type="EMBL" id="KL584763">
    <property type="protein sequence ID" value="KEQ93965.1"/>
    <property type="molecule type" value="Genomic_DNA"/>
</dbReference>
<accession>A0A074Y8A9</accession>
<dbReference type="GeneID" id="25363719"/>
<evidence type="ECO:0000313" key="1">
    <source>
        <dbReference type="EMBL" id="KEQ93965.1"/>
    </source>
</evidence>
<dbReference type="InParanoid" id="A0A074Y8A9"/>
<keyword evidence="2" id="KW-1185">Reference proteome</keyword>
<dbReference type="AlphaFoldDB" id="A0A074Y8A9"/>
<proteinExistence type="predicted"/>
<protein>
    <submittedName>
        <fullName evidence="1">Uncharacterized protein</fullName>
    </submittedName>
</protein>
<evidence type="ECO:0000313" key="2">
    <source>
        <dbReference type="Proteomes" id="UP000030641"/>
    </source>
</evidence>
<dbReference type="RefSeq" id="XP_013342670.1">
    <property type="nucleotide sequence ID" value="XM_013487216.1"/>
</dbReference>